<keyword evidence="2 5" id="KW-0808">Transferase</keyword>
<feature type="binding site" evidence="5">
    <location>
        <position position="100"/>
    </location>
    <ligand>
        <name>S-adenosyl-L-methionine</name>
        <dbReference type="ChEBI" id="CHEBI:59789"/>
    </ligand>
</feature>
<sequence>MHITLIVLGKLKSGPFKAAIDEYQKRLSWSLTLIEIDARSKLQGEALKAYEAQEILKCIPAASFVISLDERGENLSSPEFATLFSDIQNHHQGRVTCIIGGADGLDAGVRKLSQKTISMGKLTWPHMLARVMLFEQIYRAQQILKGHPYHRE</sequence>
<keyword evidence="7" id="KW-1185">Reference proteome</keyword>
<feature type="binding site" evidence="5">
    <location>
        <begin position="119"/>
        <end position="124"/>
    </location>
    <ligand>
        <name>S-adenosyl-L-methionine</name>
        <dbReference type="ChEBI" id="CHEBI:59789"/>
    </ligand>
</feature>
<evidence type="ECO:0000256" key="3">
    <source>
        <dbReference type="ARBA" id="ARBA00022691"/>
    </source>
</evidence>
<evidence type="ECO:0000256" key="4">
    <source>
        <dbReference type="ARBA" id="ARBA00038303"/>
    </source>
</evidence>
<dbReference type="EC" id="2.1.1.177" evidence="5"/>
<protein>
    <recommendedName>
        <fullName evidence="5">Ribosomal RNA large subunit methyltransferase H</fullName>
        <ecNumber evidence="5">2.1.1.177</ecNumber>
    </recommendedName>
    <alternativeName>
        <fullName evidence="5">23S rRNA (pseudouridine1915-N3)-methyltransferase</fullName>
    </alternativeName>
    <alternativeName>
        <fullName evidence="5">23S rRNA m3Psi1915 methyltransferase</fullName>
    </alternativeName>
    <alternativeName>
        <fullName evidence="5">rRNA (pseudouridine-N3-)-methyltransferase RlmH</fullName>
    </alternativeName>
</protein>
<dbReference type="InterPro" id="IPR003742">
    <property type="entry name" value="RlmH-like"/>
</dbReference>
<keyword evidence="5" id="KW-0698">rRNA processing</keyword>
<reference evidence="6 7" key="1">
    <citation type="journal article" date="2024" name="Environ. Microbiol.">
        <title>Novel evolutionary insights on the interactions of the Holosporales (Alphaproteobacteria) with eukaryotic hosts from comparative genomics.</title>
        <authorList>
            <person name="Giovannini M."/>
            <person name="Petroni G."/>
            <person name="Castelli M."/>
        </authorList>
    </citation>
    <scope>NUCLEOTIDE SEQUENCE [LARGE SCALE GENOMIC DNA]</scope>
    <source>
        <strain evidence="6 7">US_Bl 15I1</strain>
    </source>
</reference>
<dbReference type="EMBL" id="CP133270">
    <property type="protein sequence ID" value="WVX67508.1"/>
    <property type="molecule type" value="Genomic_DNA"/>
</dbReference>
<dbReference type="RefSeq" id="WP_331256243.1">
    <property type="nucleotide sequence ID" value="NZ_CP133270.1"/>
</dbReference>
<accession>A0ABZ2C553</accession>
<keyword evidence="5" id="KW-0963">Cytoplasm</keyword>
<evidence type="ECO:0000313" key="6">
    <source>
        <dbReference type="EMBL" id="WVX67508.1"/>
    </source>
</evidence>
<dbReference type="Gene3D" id="3.40.1280.10">
    <property type="match status" value="1"/>
</dbReference>
<evidence type="ECO:0000256" key="2">
    <source>
        <dbReference type="ARBA" id="ARBA00022679"/>
    </source>
</evidence>
<dbReference type="PIRSF" id="PIRSF004505">
    <property type="entry name" value="MT_bac"/>
    <property type="match status" value="1"/>
</dbReference>
<keyword evidence="3 5" id="KW-0949">S-adenosyl-L-methionine</keyword>
<dbReference type="CDD" id="cd18081">
    <property type="entry name" value="RlmH-like"/>
    <property type="match status" value="1"/>
</dbReference>
<dbReference type="InterPro" id="IPR029028">
    <property type="entry name" value="Alpha/beta_knot_MTases"/>
</dbReference>
<dbReference type="PANTHER" id="PTHR33603:SF1">
    <property type="entry name" value="RIBOSOMAL RNA LARGE SUBUNIT METHYLTRANSFERASE H"/>
    <property type="match status" value="1"/>
</dbReference>
<organism evidence="6 7">
    <name type="scientific">Candidatus Bealeia paramacronuclearis</name>
    <dbReference type="NCBI Taxonomy" id="1921001"/>
    <lineage>
        <taxon>Bacteria</taxon>
        <taxon>Pseudomonadati</taxon>
        <taxon>Pseudomonadota</taxon>
        <taxon>Alphaproteobacteria</taxon>
        <taxon>Holosporales</taxon>
        <taxon>Holosporaceae</taxon>
        <taxon>Candidatus Bealeia</taxon>
    </lineage>
</organism>
<name>A0ABZ2C553_9PROT</name>
<comment type="similarity">
    <text evidence="4 5">Belongs to the RNA methyltransferase RlmH family.</text>
</comment>
<feature type="binding site" evidence="5">
    <location>
        <position position="68"/>
    </location>
    <ligand>
        <name>S-adenosyl-L-methionine</name>
        <dbReference type="ChEBI" id="CHEBI:59789"/>
    </ligand>
</feature>
<comment type="function">
    <text evidence="5">Specifically methylates the pseudouridine at position 1915 (m3Psi1915) in 23S rRNA.</text>
</comment>
<evidence type="ECO:0000256" key="5">
    <source>
        <dbReference type="HAMAP-Rule" id="MF_00658"/>
    </source>
</evidence>
<comment type="catalytic activity">
    <reaction evidence="5">
        <text>pseudouridine(1915) in 23S rRNA + S-adenosyl-L-methionine = N(3)-methylpseudouridine(1915) in 23S rRNA + S-adenosyl-L-homocysteine + H(+)</text>
        <dbReference type="Rhea" id="RHEA:42752"/>
        <dbReference type="Rhea" id="RHEA-COMP:10221"/>
        <dbReference type="Rhea" id="RHEA-COMP:10222"/>
        <dbReference type="ChEBI" id="CHEBI:15378"/>
        <dbReference type="ChEBI" id="CHEBI:57856"/>
        <dbReference type="ChEBI" id="CHEBI:59789"/>
        <dbReference type="ChEBI" id="CHEBI:65314"/>
        <dbReference type="ChEBI" id="CHEBI:74486"/>
        <dbReference type="EC" id="2.1.1.177"/>
    </reaction>
</comment>
<comment type="subcellular location">
    <subcellularLocation>
        <location evidence="5">Cytoplasm</location>
    </subcellularLocation>
</comment>
<keyword evidence="1 5" id="KW-0489">Methyltransferase</keyword>
<evidence type="ECO:0000313" key="7">
    <source>
        <dbReference type="Proteomes" id="UP001330434"/>
    </source>
</evidence>
<dbReference type="SUPFAM" id="SSF75217">
    <property type="entry name" value="alpha/beta knot"/>
    <property type="match status" value="1"/>
</dbReference>
<gene>
    <name evidence="5" type="primary">rlmH</name>
    <name evidence="6" type="ORF">Bealeia1_01720</name>
</gene>
<evidence type="ECO:0000256" key="1">
    <source>
        <dbReference type="ARBA" id="ARBA00022603"/>
    </source>
</evidence>
<dbReference type="Pfam" id="PF02590">
    <property type="entry name" value="SPOUT_MTase"/>
    <property type="match status" value="1"/>
</dbReference>
<dbReference type="HAMAP" id="MF_00658">
    <property type="entry name" value="23SrRNA_methyltr_H"/>
    <property type="match status" value="1"/>
</dbReference>
<comment type="subunit">
    <text evidence="5">Homodimer.</text>
</comment>
<dbReference type="Proteomes" id="UP001330434">
    <property type="component" value="Chromosome"/>
</dbReference>
<proteinExistence type="inferred from homology"/>
<dbReference type="PANTHER" id="PTHR33603">
    <property type="entry name" value="METHYLTRANSFERASE"/>
    <property type="match status" value="1"/>
</dbReference>
<dbReference type="InterPro" id="IPR029026">
    <property type="entry name" value="tRNA_m1G_MTases_N"/>
</dbReference>